<dbReference type="SUPFAM" id="SSF53850">
    <property type="entry name" value="Periplasmic binding protein-like II"/>
    <property type="match status" value="1"/>
</dbReference>
<comment type="caution">
    <text evidence="6">The sequence shown here is derived from an EMBL/GenBank/DDBJ whole genome shotgun (WGS) entry which is preliminary data.</text>
</comment>
<dbReference type="InterPro" id="IPR005119">
    <property type="entry name" value="LysR_subst-bd"/>
</dbReference>
<protein>
    <submittedName>
        <fullName evidence="6">LysR family transcriptional regulator</fullName>
    </submittedName>
</protein>
<dbReference type="Proteomes" id="UP001165587">
    <property type="component" value="Unassembled WGS sequence"/>
</dbReference>
<comment type="similarity">
    <text evidence="1">Belongs to the LysR transcriptional regulatory family.</text>
</comment>
<dbReference type="SUPFAM" id="SSF46785">
    <property type="entry name" value="Winged helix' DNA-binding domain"/>
    <property type="match status" value="1"/>
</dbReference>
<dbReference type="GO" id="GO:0032993">
    <property type="term" value="C:protein-DNA complex"/>
    <property type="evidence" value="ECO:0007669"/>
    <property type="project" value="TreeGrafter"/>
</dbReference>
<dbReference type="RefSeq" id="WP_259530517.1">
    <property type="nucleotide sequence ID" value="NZ_JANLCK010000011.1"/>
</dbReference>
<evidence type="ECO:0000256" key="3">
    <source>
        <dbReference type="ARBA" id="ARBA00023125"/>
    </source>
</evidence>
<dbReference type="GO" id="GO:0003700">
    <property type="term" value="F:DNA-binding transcription factor activity"/>
    <property type="evidence" value="ECO:0007669"/>
    <property type="project" value="InterPro"/>
</dbReference>
<dbReference type="FunFam" id="1.10.10.10:FF:000001">
    <property type="entry name" value="LysR family transcriptional regulator"/>
    <property type="match status" value="1"/>
</dbReference>
<dbReference type="Pfam" id="PF00126">
    <property type="entry name" value="HTH_1"/>
    <property type="match status" value="1"/>
</dbReference>
<dbReference type="PANTHER" id="PTHR30346">
    <property type="entry name" value="TRANSCRIPTIONAL DUAL REGULATOR HCAR-RELATED"/>
    <property type="match status" value="1"/>
</dbReference>
<keyword evidence="7" id="KW-1185">Reference proteome</keyword>
<evidence type="ECO:0000256" key="1">
    <source>
        <dbReference type="ARBA" id="ARBA00009437"/>
    </source>
</evidence>
<evidence type="ECO:0000256" key="2">
    <source>
        <dbReference type="ARBA" id="ARBA00023015"/>
    </source>
</evidence>
<evidence type="ECO:0000313" key="7">
    <source>
        <dbReference type="Proteomes" id="UP001165587"/>
    </source>
</evidence>
<feature type="domain" description="HTH lysR-type" evidence="5">
    <location>
        <begin position="1"/>
        <end position="58"/>
    </location>
</feature>
<dbReference type="Gene3D" id="3.40.190.290">
    <property type="match status" value="1"/>
</dbReference>
<gene>
    <name evidence="6" type="ORF">N1028_16665</name>
</gene>
<dbReference type="AlphaFoldDB" id="A0AA41XJ29"/>
<dbReference type="EMBL" id="JANLCK010000011">
    <property type="protein sequence ID" value="MCS5727529.1"/>
    <property type="molecule type" value="Genomic_DNA"/>
</dbReference>
<reference evidence="6" key="1">
    <citation type="submission" date="2022-08" db="EMBL/GenBank/DDBJ databases">
        <authorList>
            <person name="Deng Y."/>
            <person name="Han X.-F."/>
            <person name="Zhang Y.-Q."/>
        </authorList>
    </citation>
    <scope>NUCLEOTIDE SEQUENCE</scope>
    <source>
        <strain evidence="6">CPCC 203407</strain>
    </source>
</reference>
<organism evidence="6 7">
    <name type="scientific">Herbiconiux oxytropis</name>
    <dbReference type="NCBI Taxonomy" id="2970915"/>
    <lineage>
        <taxon>Bacteria</taxon>
        <taxon>Bacillati</taxon>
        <taxon>Actinomycetota</taxon>
        <taxon>Actinomycetes</taxon>
        <taxon>Micrococcales</taxon>
        <taxon>Microbacteriaceae</taxon>
        <taxon>Herbiconiux</taxon>
    </lineage>
</organism>
<dbReference type="PRINTS" id="PR00039">
    <property type="entry name" value="HTHLYSR"/>
</dbReference>
<dbReference type="GO" id="GO:0003677">
    <property type="term" value="F:DNA binding"/>
    <property type="evidence" value="ECO:0007669"/>
    <property type="project" value="UniProtKB-KW"/>
</dbReference>
<evidence type="ECO:0000256" key="4">
    <source>
        <dbReference type="ARBA" id="ARBA00023163"/>
    </source>
</evidence>
<proteinExistence type="inferred from homology"/>
<keyword evidence="4" id="KW-0804">Transcription</keyword>
<keyword evidence="2" id="KW-0805">Transcription regulation</keyword>
<evidence type="ECO:0000313" key="6">
    <source>
        <dbReference type="EMBL" id="MCS5727529.1"/>
    </source>
</evidence>
<evidence type="ECO:0000259" key="5">
    <source>
        <dbReference type="PROSITE" id="PS50931"/>
    </source>
</evidence>
<name>A0AA41XJ29_9MICO</name>
<dbReference type="PANTHER" id="PTHR30346:SF30">
    <property type="entry name" value="SMALL NEUTRAL PROTEASE REGULATORY PROTEIN"/>
    <property type="match status" value="1"/>
</dbReference>
<dbReference type="InterPro" id="IPR036390">
    <property type="entry name" value="WH_DNA-bd_sf"/>
</dbReference>
<dbReference type="InterPro" id="IPR036388">
    <property type="entry name" value="WH-like_DNA-bd_sf"/>
</dbReference>
<sequence length="288" mass="30773">MELKQLEYFVAAADELNFTRAARRQHVVQSAISTSVRQLEAELGAALFERTTRRMRLTPAGAELLDRARAILGLVDEARAAASPSRELRGAVSLGVIQGAWTGMGQSIRAMRAAHPLVALRLRQAPVATILDDVDRGRLDLGVVPLPPDARPGRSHGLHREPMMLVTAEDDEIEGPVRIADLDGRDFVDVAPEWALRRVVDDAFAAAGAQRTTTCEVNDLGVAAELVASGLGLMIVPERMVEGRPGLRRIALVDAPEWRIGVVTGPRVTAAARALLETITGGTGAPGA</sequence>
<dbReference type="Gene3D" id="1.10.10.10">
    <property type="entry name" value="Winged helix-like DNA-binding domain superfamily/Winged helix DNA-binding domain"/>
    <property type="match status" value="1"/>
</dbReference>
<dbReference type="PROSITE" id="PS50931">
    <property type="entry name" value="HTH_LYSR"/>
    <property type="match status" value="1"/>
</dbReference>
<accession>A0AA41XJ29</accession>
<dbReference type="Pfam" id="PF03466">
    <property type="entry name" value="LysR_substrate"/>
    <property type="match status" value="1"/>
</dbReference>
<dbReference type="InterPro" id="IPR000847">
    <property type="entry name" value="LysR_HTH_N"/>
</dbReference>
<keyword evidence="3" id="KW-0238">DNA-binding</keyword>